<proteinExistence type="predicted"/>
<name>A0ABV3MW01_9GAMM</name>
<accession>A0ABV3MW01</accession>
<organism evidence="1 2">
    <name type="scientific">Erwinia papayae</name>
    <dbReference type="NCBI Taxonomy" id="206499"/>
    <lineage>
        <taxon>Bacteria</taxon>
        <taxon>Pseudomonadati</taxon>
        <taxon>Pseudomonadota</taxon>
        <taxon>Gammaproteobacteria</taxon>
        <taxon>Enterobacterales</taxon>
        <taxon>Erwiniaceae</taxon>
        <taxon>Erwinia</taxon>
    </lineage>
</organism>
<evidence type="ECO:0000313" key="1">
    <source>
        <dbReference type="EMBL" id="MEW5287739.1"/>
    </source>
</evidence>
<keyword evidence="2" id="KW-1185">Reference proteome</keyword>
<comment type="caution">
    <text evidence="1">The sequence shown here is derived from an EMBL/GenBank/DDBJ whole genome shotgun (WGS) entry which is preliminary data.</text>
</comment>
<dbReference type="RefSeq" id="WP_367166428.1">
    <property type="nucleotide sequence ID" value="NZ_JBFKZN010000001.1"/>
</dbReference>
<evidence type="ECO:0000313" key="2">
    <source>
        <dbReference type="Proteomes" id="UP001554567"/>
    </source>
</evidence>
<reference evidence="1 2" key="1">
    <citation type="submission" date="2024-07" db="EMBL/GenBank/DDBJ databases">
        <authorList>
            <person name="Dulla G.F.J."/>
            <person name="Delorm J.G."/>
        </authorList>
    </citation>
    <scope>NUCLEOTIDE SEQUENCE [LARGE SCALE GENOMIC DNA]</scope>
    <source>
        <strain evidence="1 2">JGD 233</strain>
    </source>
</reference>
<sequence length="54" mass="6573">MAVKSRLTEHHFLIAFERLPKSRIWRVVVESMVIWQRENVFETFIQEEILMKGL</sequence>
<gene>
    <name evidence="1" type="ORF">ABW286_00745</name>
</gene>
<protein>
    <submittedName>
        <fullName evidence="1">Uncharacterized protein</fullName>
    </submittedName>
</protein>
<dbReference type="EMBL" id="JBFKZN010000001">
    <property type="protein sequence ID" value="MEW5287739.1"/>
    <property type="molecule type" value="Genomic_DNA"/>
</dbReference>
<dbReference type="Proteomes" id="UP001554567">
    <property type="component" value="Unassembled WGS sequence"/>
</dbReference>